<dbReference type="EMBL" id="BPLR01016935">
    <property type="protein sequence ID" value="GIY87418.1"/>
    <property type="molecule type" value="Genomic_DNA"/>
</dbReference>
<keyword evidence="2" id="KW-1185">Reference proteome</keyword>
<protein>
    <submittedName>
        <fullName evidence="1">Uncharacterized protein</fullName>
    </submittedName>
</protein>
<dbReference type="Proteomes" id="UP001054945">
    <property type="component" value="Unassembled WGS sequence"/>
</dbReference>
<reference evidence="1 2" key="1">
    <citation type="submission" date="2021-06" db="EMBL/GenBank/DDBJ databases">
        <title>Caerostris extrusa draft genome.</title>
        <authorList>
            <person name="Kono N."/>
            <person name="Arakawa K."/>
        </authorList>
    </citation>
    <scope>NUCLEOTIDE SEQUENCE [LARGE SCALE GENOMIC DNA]</scope>
</reference>
<proteinExistence type="predicted"/>
<dbReference type="AlphaFoldDB" id="A0AAV4WYK7"/>
<comment type="caution">
    <text evidence="1">The sequence shown here is derived from an EMBL/GenBank/DDBJ whole genome shotgun (WGS) entry which is preliminary data.</text>
</comment>
<name>A0AAV4WYK7_CAEEX</name>
<evidence type="ECO:0000313" key="1">
    <source>
        <dbReference type="EMBL" id="GIY87418.1"/>
    </source>
</evidence>
<sequence>MRSAIRIIANDVAPVDASALQLFHLLGVWFRRFQVVWRRKASDRIYVSRNREVIELELCCGSSMEDTVFCRSMQIYLCKIYGSALKDRIPTSMKTKLKSTTFELLLKSKISIYV</sequence>
<evidence type="ECO:0000313" key="2">
    <source>
        <dbReference type="Proteomes" id="UP001054945"/>
    </source>
</evidence>
<organism evidence="1 2">
    <name type="scientific">Caerostris extrusa</name>
    <name type="common">Bark spider</name>
    <name type="synonym">Caerostris bankana</name>
    <dbReference type="NCBI Taxonomy" id="172846"/>
    <lineage>
        <taxon>Eukaryota</taxon>
        <taxon>Metazoa</taxon>
        <taxon>Ecdysozoa</taxon>
        <taxon>Arthropoda</taxon>
        <taxon>Chelicerata</taxon>
        <taxon>Arachnida</taxon>
        <taxon>Araneae</taxon>
        <taxon>Araneomorphae</taxon>
        <taxon>Entelegynae</taxon>
        <taxon>Araneoidea</taxon>
        <taxon>Araneidae</taxon>
        <taxon>Caerostris</taxon>
    </lineage>
</organism>
<accession>A0AAV4WYK7</accession>
<gene>
    <name evidence="1" type="ORF">CEXT_365751</name>
</gene>